<feature type="transmembrane region" description="Helical" evidence="1">
    <location>
        <begin position="65"/>
        <end position="84"/>
    </location>
</feature>
<dbReference type="OrthoDB" id="659392at2"/>
<evidence type="ECO:0000256" key="1">
    <source>
        <dbReference type="SAM" id="Phobius"/>
    </source>
</evidence>
<dbReference type="AlphaFoldDB" id="A0A1H4L8W7"/>
<evidence type="ECO:0000313" key="2">
    <source>
        <dbReference type="EMBL" id="SEB66926.1"/>
    </source>
</evidence>
<organism evidence="2 3">
    <name type="scientific">Maribacter dokdonensis</name>
    <dbReference type="NCBI Taxonomy" id="320912"/>
    <lineage>
        <taxon>Bacteria</taxon>
        <taxon>Pseudomonadati</taxon>
        <taxon>Bacteroidota</taxon>
        <taxon>Flavobacteriia</taxon>
        <taxon>Flavobacteriales</taxon>
        <taxon>Flavobacteriaceae</taxon>
        <taxon>Maribacter</taxon>
    </lineage>
</organism>
<feature type="transmembrane region" description="Helical" evidence="1">
    <location>
        <begin position="40"/>
        <end position="59"/>
    </location>
</feature>
<reference evidence="2 3" key="1">
    <citation type="submission" date="2016-10" db="EMBL/GenBank/DDBJ databases">
        <authorList>
            <person name="de Groot N.N."/>
        </authorList>
    </citation>
    <scope>NUCLEOTIDE SEQUENCE [LARGE SCALE GENOMIC DNA]</scope>
    <source>
        <strain evidence="2 3">MAR_2009_71</strain>
    </source>
</reference>
<accession>A0A1H4L8W7</accession>
<name>A0A1H4L8W7_9FLAO</name>
<keyword evidence="1" id="KW-0472">Membrane</keyword>
<dbReference type="EMBL" id="FNTB01000001">
    <property type="protein sequence ID" value="SEB66926.1"/>
    <property type="molecule type" value="Genomic_DNA"/>
</dbReference>
<keyword evidence="1" id="KW-0812">Transmembrane</keyword>
<evidence type="ECO:0000313" key="3">
    <source>
        <dbReference type="Proteomes" id="UP000183038"/>
    </source>
</evidence>
<dbReference type="RefSeq" id="WP_074670927.1">
    <property type="nucleotide sequence ID" value="NZ_FNTB01000001.1"/>
</dbReference>
<feature type="transmembrane region" description="Helical" evidence="1">
    <location>
        <begin position="120"/>
        <end position="141"/>
    </location>
</feature>
<proteinExistence type="predicted"/>
<sequence>MNNFEDLQNTWQNQSKISATEESFKSLLKSVKSIENKQRTGNAVLTITIITLFAFLLYVSGYKNATFLLGIGLMIGSLMVRIGIELFSLRRLRSINFSADYNTFKQDLTTYYSFRRFTHFIITPLAIIIYTVGFIIMLPLFKASLSHGFYVYILCSSIVFLTAFCVFIYRQVKNELNKLRQLQKAD</sequence>
<keyword evidence="1" id="KW-1133">Transmembrane helix</keyword>
<feature type="transmembrane region" description="Helical" evidence="1">
    <location>
        <begin position="147"/>
        <end position="169"/>
    </location>
</feature>
<protein>
    <submittedName>
        <fullName evidence="2">Uncharacterized protein</fullName>
    </submittedName>
</protein>
<gene>
    <name evidence="2" type="ORF">SAMN05192540_1221</name>
</gene>
<dbReference type="Proteomes" id="UP000183038">
    <property type="component" value="Unassembled WGS sequence"/>
</dbReference>